<evidence type="ECO:0008006" key="4">
    <source>
        <dbReference type="Google" id="ProtNLM"/>
    </source>
</evidence>
<comment type="caution">
    <text evidence="2">The sequence shown here is derived from an EMBL/GenBank/DDBJ whole genome shotgun (WGS) entry which is preliminary data.</text>
</comment>
<evidence type="ECO:0000256" key="1">
    <source>
        <dbReference type="SAM" id="Phobius"/>
    </source>
</evidence>
<keyword evidence="1" id="KW-0812">Transmembrane</keyword>
<dbReference type="PANTHER" id="PTHR22941:SF26">
    <property type="entry name" value="SERPENTINE RECEPTOR, CLASS H"/>
    <property type="match status" value="1"/>
</dbReference>
<protein>
    <recommendedName>
        <fullName evidence="4">G protein-coupled receptor</fullName>
    </recommendedName>
</protein>
<gene>
    <name evidence="2" type="ORF">PMAYCL1PPCAC_16308</name>
</gene>
<sequence>GVSCFLNVICFVCLLKKTPRHQNTFRNYLIFIQVLLLLNDVSIDVLFEPIPMFPAYAGYCMGILCSVGVPLQYSLACAVLLLANVGVSIVVCCLYRHQTIILS</sequence>
<evidence type="ECO:0000313" key="3">
    <source>
        <dbReference type="Proteomes" id="UP001328107"/>
    </source>
</evidence>
<keyword evidence="1" id="KW-1133">Transmembrane helix</keyword>
<dbReference type="Proteomes" id="UP001328107">
    <property type="component" value="Unassembled WGS sequence"/>
</dbReference>
<dbReference type="EMBL" id="BTRK01000004">
    <property type="protein sequence ID" value="GMR46113.1"/>
    <property type="molecule type" value="Genomic_DNA"/>
</dbReference>
<evidence type="ECO:0000313" key="2">
    <source>
        <dbReference type="EMBL" id="GMR46113.1"/>
    </source>
</evidence>
<feature type="non-terminal residue" evidence="2">
    <location>
        <position position="103"/>
    </location>
</feature>
<feature type="non-terminal residue" evidence="2">
    <location>
        <position position="1"/>
    </location>
</feature>
<organism evidence="2 3">
    <name type="scientific">Pristionchus mayeri</name>
    <dbReference type="NCBI Taxonomy" id="1317129"/>
    <lineage>
        <taxon>Eukaryota</taxon>
        <taxon>Metazoa</taxon>
        <taxon>Ecdysozoa</taxon>
        <taxon>Nematoda</taxon>
        <taxon>Chromadorea</taxon>
        <taxon>Rhabditida</taxon>
        <taxon>Rhabditina</taxon>
        <taxon>Diplogasteromorpha</taxon>
        <taxon>Diplogasteroidea</taxon>
        <taxon>Neodiplogasteridae</taxon>
        <taxon>Pristionchus</taxon>
    </lineage>
</organism>
<dbReference type="AlphaFoldDB" id="A0AAN5CKH9"/>
<name>A0AAN5CKH9_9BILA</name>
<feature type="transmembrane region" description="Helical" evidence="1">
    <location>
        <begin position="71"/>
        <end position="95"/>
    </location>
</feature>
<dbReference type="Pfam" id="PF10318">
    <property type="entry name" value="7TM_GPCR_Srh"/>
    <property type="match status" value="1"/>
</dbReference>
<feature type="transmembrane region" description="Helical" evidence="1">
    <location>
        <begin position="25"/>
        <end position="47"/>
    </location>
</feature>
<dbReference type="InterPro" id="IPR053220">
    <property type="entry name" value="Nematode_rcpt-like_serp_H"/>
</dbReference>
<proteinExistence type="predicted"/>
<dbReference type="InterPro" id="IPR019422">
    <property type="entry name" value="7TM_GPCR_serpentine_rcpt_Srh"/>
</dbReference>
<keyword evidence="1" id="KW-0472">Membrane</keyword>
<reference evidence="3" key="1">
    <citation type="submission" date="2022-10" db="EMBL/GenBank/DDBJ databases">
        <title>Genome assembly of Pristionchus species.</title>
        <authorList>
            <person name="Yoshida K."/>
            <person name="Sommer R.J."/>
        </authorList>
    </citation>
    <scope>NUCLEOTIDE SEQUENCE [LARGE SCALE GENOMIC DNA]</scope>
    <source>
        <strain evidence="3">RS5460</strain>
    </source>
</reference>
<accession>A0AAN5CKH9</accession>
<dbReference type="PANTHER" id="PTHR22941">
    <property type="entry name" value="SERPENTINE RECEPTOR"/>
    <property type="match status" value="1"/>
</dbReference>
<keyword evidence="3" id="KW-1185">Reference proteome</keyword>